<protein>
    <submittedName>
        <fullName evidence="2">Putative intracellular protease/amidase</fullName>
    </submittedName>
</protein>
<dbReference type="eggNOG" id="COG0693">
    <property type="taxonomic scope" value="Bacteria"/>
</dbReference>
<dbReference type="KEGG" id="dti:Desti_5561"/>
<dbReference type="AlphaFoldDB" id="I4CBU5"/>
<keyword evidence="2" id="KW-0645">Protease</keyword>
<dbReference type="PANTHER" id="PTHR48094:SF5">
    <property type="entry name" value="PROTEIN DJ-1 HOMOLOG"/>
    <property type="match status" value="1"/>
</dbReference>
<dbReference type="EMBL" id="CP003360">
    <property type="protein sequence ID" value="AFM27036.1"/>
    <property type="molecule type" value="Genomic_DNA"/>
</dbReference>
<sequence>MKRVLLLLCKGFEIYEAAAFYDVLGWSGAYGSEQVAVVTVGLRKEVQGSFGIRVIPDRLLSEAHPEDFEALAVPGGFETHGYYEEAYSEPVADLIRRFFAMEKPIASICVGALPLANSGILKGRQATTYHLLEGIRRKQLASFGAHVIDKPIVWDENVITSTSPATAMEVAFALLARITSKENSDQIRLKMGF</sequence>
<dbReference type="InterPro" id="IPR029062">
    <property type="entry name" value="Class_I_gatase-like"/>
</dbReference>
<reference evidence="2" key="2">
    <citation type="submission" date="2012-06" db="EMBL/GenBank/DDBJ databases">
        <title>Complete sequence of chromosome of Desulfomonile tiedjei DSM 6799.</title>
        <authorList>
            <consortium name="US DOE Joint Genome Institute (JGI-PGF)"/>
            <person name="Lucas S."/>
            <person name="Copeland A."/>
            <person name="Lapidus A."/>
            <person name="Glavina del Rio T."/>
            <person name="Dalin E."/>
            <person name="Tice H."/>
            <person name="Bruce D."/>
            <person name="Goodwin L."/>
            <person name="Pitluck S."/>
            <person name="Peters L."/>
            <person name="Ovchinnikova G."/>
            <person name="Zeytun A."/>
            <person name="Lu M."/>
            <person name="Kyrpides N."/>
            <person name="Mavromatis K."/>
            <person name="Ivanova N."/>
            <person name="Brettin T."/>
            <person name="Detter J.C."/>
            <person name="Han C."/>
            <person name="Larimer F."/>
            <person name="Land M."/>
            <person name="Hauser L."/>
            <person name="Markowitz V."/>
            <person name="Cheng J.-F."/>
            <person name="Hugenholtz P."/>
            <person name="Woyke T."/>
            <person name="Wu D."/>
            <person name="Spring S."/>
            <person name="Schroeder M."/>
            <person name="Brambilla E."/>
            <person name="Klenk H.-P."/>
            <person name="Eisen J.A."/>
        </authorList>
    </citation>
    <scope>NUCLEOTIDE SEQUENCE</scope>
    <source>
        <strain evidence="2">DSM 6799</strain>
    </source>
</reference>
<dbReference type="InterPro" id="IPR050325">
    <property type="entry name" value="Prot/Nucl_acid_deglycase"/>
</dbReference>
<dbReference type="Pfam" id="PF01965">
    <property type="entry name" value="DJ-1_PfpI"/>
    <property type="match status" value="1"/>
</dbReference>
<evidence type="ECO:0000259" key="1">
    <source>
        <dbReference type="Pfam" id="PF01965"/>
    </source>
</evidence>
<dbReference type="PANTHER" id="PTHR48094">
    <property type="entry name" value="PROTEIN/NUCLEIC ACID DEGLYCASE DJ-1-RELATED"/>
    <property type="match status" value="1"/>
</dbReference>
<dbReference type="GO" id="GO:0006508">
    <property type="term" value="P:proteolysis"/>
    <property type="evidence" value="ECO:0007669"/>
    <property type="project" value="UniProtKB-KW"/>
</dbReference>
<dbReference type="HOGENOM" id="CLU_000445_44_2_7"/>
<dbReference type="Proteomes" id="UP000006055">
    <property type="component" value="Chromosome"/>
</dbReference>
<evidence type="ECO:0000313" key="4">
    <source>
        <dbReference type="Proteomes" id="UP000006055"/>
    </source>
</evidence>
<dbReference type="GO" id="GO:0005737">
    <property type="term" value="C:cytoplasm"/>
    <property type="evidence" value="ECO:0007669"/>
    <property type="project" value="TreeGrafter"/>
</dbReference>
<dbReference type="EMBL" id="CP003360">
    <property type="protein sequence ID" value="AFM28142.1"/>
    <property type="molecule type" value="Genomic_DNA"/>
</dbReference>
<evidence type="ECO:0000313" key="3">
    <source>
        <dbReference type="EMBL" id="AFM28142.1"/>
    </source>
</evidence>
<dbReference type="STRING" id="706587.Desti_4404"/>
<keyword evidence="4" id="KW-1185">Reference proteome</keyword>
<accession>I4CBU5</accession>
<feature type="domain" description="DJ-1/PfpI" evidence="1">
    <location>
        <begin position="2"/>
        <end position="176"/>
    </location>
</feature>
<reference evidence="4" key="1">
    <citation type="submission" date="2012-06" db="EMBL/GenBank/DDBJ databases">
        <title>Complete sequence of chromosome of Desulfomonile tiedjei DSM 6799.</title>
        <authorList>
            <person name="Lucas S."/>
            <person name="Copeland A."/>
            <person name="Lapidus A."/>
            <person name="Glavina del Rio T."/>
            <person name="Dalin E."/>
            <person name="Tice H."/>
            <person name="Bruce D."/>
            <person name="Goodwin L."/>
            <person name="Pitluck S."/>
            <person name="Peters L."/>
            <person name="Ovchinnikova G."/>
            <person name="Zeytun A."/>
            <person name="Lu M."/>
            <person name="Kyrpides N."/>
            <person name="Mavromatis K."/>
            <person name="Ivanova N."/>
            <person name="Brettin T."/>
            <person name="Detter J.C."/>
            <person name="Han C."/>
            <person name="Larimer F."/>
            <person name="Land M."/>
            <person name="Hauser L."/>
            <person name="Markowitz V."/>
            <person name="Cheng J.-F."/>
            <person name="Hugenholtz P."/>
            <person name="Woyke T."/>
            <person name="Wu D."/>
            <person name="Spring S."/>
            <person name="Schroeder M."/>
            <person name="Brambilla E."/>
            <person name="Klenk H.-P."/>
            <person name="Eisen J.A."/>
        </authorList>
    </citation>
    <scope>NUCLEOTIDE SEQUENCE [LARGE SCALE GENOMIC DNA]</scope>
    <source>
        <strain evidence="4">ATCC 49306 / DSM 6799 / DCB-1</strain>
    </source>
</reference>
<dbReference type="KEGG" id="dti:Desti_4404"/>
<dbReference type="GO" id="GO:0008233">
    <property type="term" value="F:peptidase activity"/>
    <property type="evidence" value="ECO:0007669"/>
    <property type="project" value="UniProtKB-KW"/>
</dbReference>
<dbReference type="SUPFAM" id="SSF52317">
    <property type="entry name" value="Class I glutamine amidotransferase-like"/>
    <property type="match status" value="1"/>
</dbReference>
<dbReference type="OrthoDB" id="9792284at2"/>
<dbReference type="Gene3D" id="3.40.50.880">
    <property type="match status" value="1"/>
</dbReference>
<evidence type="ECO:0000313" key="2">
    <source>
        <dbReference type="EMBL" id="AFM27036.1"/>
    </source>
</evidence>
<organism evidence="2 4">
    <name type="scientific">Desulfomonile tiedjei (strain ATCC 49306 / DSM 6799 / DCB-1)</name>
    <dbReference type="NCBI Taxonomy" id="706587"/>
    <lineage>
        <taxon>Bacteria</taxon>
        <taxon>Pseudomonadati</taxon>
        <taxon>Thermodesulfobacteriota</taxon>
        <taxon>Desulfomonilia</taxon>
        <taxon>Desulfomonilales</taxon>
        <taxon>Desulfomonilaceae</taxon>
        <taxon>Desulfomonile</taxon>
    </lineage>
</organism>
<gene>
    <name evidence="2" type="ordered locus">Desti_4404</name>
    <name evidence="3" type="ordered locus">Desti_5561</name>
</gene>
<name>I4CBU5_DESTA</name>
<keyword evidence="2" id="KW-0378">Hydrolase</keyword>
<dbReference type="RefSeq" id="WP_014812154.1">
    <property type="nucleotide sequence ID" value="NC_018025.1"/>
</dbReference>
<dbReference type="InterPro" id="IPR002818">
    <property type="entry name" value="DJ-1/PfpI"/>
</dbReference>
<dbReference type="CDD" id="cd03135">
    <property type="entry name" value="GATase1_DJ-1"/>
    <property type="match status" value="1"/>
</dbReference>
<proteinExistence type="predicted"/>